<dbReference type="AlphaFoldDB" id="A0A2V4BS40"/>
<dbReference type="OrthoDB" id="1376758at2"/>
<accession>A0A2V4BS40</accession>
<evidence type="ECO:0000313" key="3">
    <source>
        <dbReference type="Proteomes" id="UP000247903"/>
    </source>
</evidence>
<name>A0A2V4BS40_9FLAO</name>
<dbReference type="InterPro" id="IPR014994">
    <property type="entry name" value="DUF1843"/>
</dbReference>
<reference evidence="2 3" key="1">
    <citation type="submission" date="2018-05" db="EMBL/GenBank/DDBJ databases">
        <title>Flavobacterium sp. strain IMCC34759, incomplete genome.</title>
        <authorList>
            <person name="Joung Y."/>
            <person name="Cho J."/>
        </authorList>
    </citation>
    <scope>NUCLEOTIDE SEQUENCE [LARGE SCALE GENOMIC DNA]</scope>
    <source>
        <strain evidence="2 3">IMCC34759</strain>
    </source>
</reference>
<dbReference type="Proteomes" id="UP000247903">
    <property type="component" value="Unassembled WGS sequence"/>
</dbReference>
<protein>
    <recommendedName>
        <fullName evidence="1">DUF1843 domain-containing protein</fullName>
    </recommendedName>
</protein>
<dbReference type="Pfam" id="PF08898">
    <property type="entry name" value="DUF1843"/>
    <property type="match status" value="1"/>
</dbReference>
<proteinExistence type="predicted"/>
<dbReference type="RefSeq" id="WP_110305542.1">
    <property type="nucleotide sequence ID" value="NZ_QJHK01000003.1"/>
</dbReference>
<organism evidence="2 3">
    <name type="scientific">Flavobacterium cheongpyeongense</name>
    <dbReference type="NCBI Taxonomy" id="2212651"/>
    <lineage>
        <taxon>Bacteria</taxon>
        <taxon>Pseudomonadati</taxon>
        <taxon>Bacteroidota</taxon>
        <taxon>Flavobacteriia</taxon>
        <taxon>Flavobacteriales</taxon>
        <taxon>Flavobacteriaceae</taxon>
        <taxon>Flavobacterium</taxon>
    </lineage>
</organism>
<comment type="caution">
    <text evidence="2">The sequence shown here is derived from an EMBL/GenBank/DDBJ whole genome shotgun (WGS) entry which is preliminary data.</text>
</comment>
<dbReference type="EMBL" id="QJHK01000003">
    <property type="protein sequence ID" value="PXY41888.1"/>
    <property type="molecule type" value="Genomic_DNA"/>
</dbReference>
<gene>
    <name evidence="2" type="ORF">DMB65_04815</name>
</gene>
<keyword evidence="3" id="KW-1185">Reference proteome</keyword>
<evidence type="ECO:0000313" key="2">
    <source>
        <dbReference type="EMBL" id="PXY41888.1"/>
    </source>
</evidence>
<sequence>MGVIMPYGAAIREAMASNDLAKMEAIAEQTKQIVKGQGDMHVALLELLEAIESLKKKK</sequence>
<evidence type="ECO:0000259" key="1">
    <source>
        <dbReference type="Pfam" id="PF08898"/>
    </source>
</evidence>
<feature type="domain" description="DUF1843" evidence="1">
    <location>
        <begin position="6"/>
        <end position="49"/>
    </location>
</feature>